<accession>A0A1N6PW11</accession>
<evidence type="ECO:0000313" key="3">
    <source>
        <dbReference type="Proteomes" id="UP000186895"/>
    </source>
</evidence>
<dbReference type="EMBL" id="FTMN01000002">
    <property type="protein sequence ID" value="SIQ08554.1"/>
    <property type="molecule type" value="Genomic_DNA"/>
</dbReference>
<keyword evidence="1" id="KW-1133">Transmembrane helix</keyword>
<proteinExistence type="predicted"/>
<feature type="transmembrane region" description="Helical" evidence="1">
    <location>
        <begin position="14"/>
        <end position="34"/>
    </location>
</feature>
<keyword evidence="3" id="KW-1185">Reference proteome</keyword>
<dbReference type="eggNOG" id="ENOG5031PPD">
    <property type="taxonomic scope" value="Bacteria"/>
</dbReference>
<sequence length="182" mass="21203">MRGFQSDISKGVPYMQWLIIVFIIASLIGSMLWVMPSPRQRYQADLRMRARKMGIQVQLARLELPRAKGETEGDILNVPAYRILRQNLDRNEKDSWYAWQVLRIETLNQEALPEGWSWRSESMGLEGNALATLVELLKQLPDDVVGIESTPLHLTLYWLERGEPERLEQLYELVQPLIEQKI</sequence>
<keyword evidence="1" id="KW-0812">Transmembrane</keyword>
<dbReference type="AlphaFoldDB" id="A0A1N6PW11"/>
<dbReference type="Proteomes" id="UP000186895">
    <property type="component" value="Unassembled WGS sequence"/>
</dbReference>
<name>A0A1N6PW11_9GAMM</name>
<reference evidence="3" key="1">
    <citation type="submission" date="2017-01" db="EMBL/GenBank/DDBJ databases">
        <authorList>
            <person name="Varghese N."/>
            <person name="Submissions S."/>
        </authorList>
    </citation>
    <scope>NUCLEOTIDE SEQUENCE [LARGE SCALE GENOMIC DNA]</scope>
    <source>
        <strain evidence="3">DSM 7027</strain>
    </source>
</reference>
<organism evidence="2 3">
    <name type="scientific">Marinobacterium stanieri</name>
    <dbReference type="NCBI Taxonomy" id="49186"/>
    <lineage>
        <taxon>Bacteria</taxon>
        <taxon>Pseudomonadati</taxon>
        <taxon>Pseudomonadota</taxon>
        <taxon>Gammaproteobacteria</taxon>
        <taxon>Oceanospirillales</taxon>
        <taxon>Oceanospirillaceae</taxon>
        <taxon>Marinobacterium</taxon>
    </lineage>
</organism>
<protein>
    <submittedName>
        <fullName evidence="2">Uncharacterized protein</fullName>
    </submittedName>
</protein>
<gene>
    <name evidence="2" type="ORF">SAMN05421647_10274</name>
</gene>
<dbReference type="STRING" id="49186.SAMN05421647_10274"/>
<keyword evidence="1" id="KW-0472">Membrane</keyword>
<evidence type="ECO:0000256" key="1">
    <source>
        <dbReference type="SAM" id="Phobius"/>
    </source>
</evidence>
<evidence type="ECO:0000313" key="2">
    <source>
        <dbReference type="EMBL" id="SIQ08554.1"/>
    </source>
</evidence>